<feature type="signal peptide" evidence="8">
    <location>
        <begin position="1"/>
        <end position="24"/>
    </location>
</feature>
<comment type="similarity">
    <text evidence="2">Belongs to the GerABKC lipoprotein family.</text>
</comment>
<evidence type="ECO:0000313" key="11">
    <source>
        <dbReference type="EMBL" id="KYD32151.1"/>
    </source>
</evidence>
<evidence type="ECO:0000256" key="3">
    <source>
        <dbReference type="ARBA" id="ARBA00022544"/>
    </source>
</evidence>
<dbReference type="PATRIC" id="fig|153151.4.peg.860"/>
<gene>
    <name evidence="11" type="ORF">B4110_3661</name>
</gene>
<evidence type="ECO:0000313" key="12">
    <source>
        <dbReference type="Proteomes" id="UP000075324"/>
    </source>
</evidence>
<feature type="domain" description="Spore germination protein N-terminal" evidence="10">
    <location>
        <begin position="24"/>
        <end position="201"/>
    </location>
</feature>
<accession>A0A150N617</accession>
<reference evidence="11 12" key="1">
    <citation type="submission" date="2016-01" db="EMBL/GenBank/DDBJ databases">
        <title>Draft Genome Sequences of Seven Thermophilic Sporeformers Isolated from Foods.</title>
        <authorList>
            <person name="Berendsen E.M."/>
            <person name="Wells-Bennik M.H."/>
            <person name="Krawcyk A.O."/>
            <person name="De Jong A."/>
            <person name="Holsappel S."/>
            <person name="Eijlander R.T."/>
            <person name="Kuipers O.P."/>
        </authorList>
    </citation>
    <scope>NUCLEOTIDE SEQUENCE [LARGE SCALE GENOMIC DNA]</scope>
    <source>
        <strain evidence="11 12">B4110</strain>
    </source>
</reference>
<feature type="chain" id="PRO_5038902466" description="Spore germination protein GerKC" evidence="8">
    <location>
        <begin position="25"/>
        <end position="402"/>
    </location>
</feature>
<dbReference type="PANTHER" id="PTHR35789">
    <property type="entry name" value="SPORE GERMINATION PROTEIN B3"/>
    <property type="match status" value="1"/>
</dbReference>
<proteinExistence type="inferred from homology"/>
<dbReference type="Gene3D" id="6.20.190.10">
    <property type="entry name" value="Nutrient germinant receptor protein C, domain 1"/>
    <property type="match status" value="1"/>
</dbReference>
<dbReference type="RefSeq" id="WP_062677486.1">
    <property type="nucleotide sequence ID" value="NZ_LQYW01000020.1"/>
</dbReference>
<evidence type="ECO:0000256" key="6">
    <source>
        <dbReference type="ARBA" id="ARBA00023139"/>
    </source>
</evidence>
<comment type="caution">
    <text evidence="11">The sequence shown here is derived from an EMBL/GenBank/DDBJ whole genome shotgun (WGS) entry which is preliminary data.</text>
</comment>
<evidence type="ECO:0000256" key="7">
    <source>
        <dbReference type="ARBA" id="ARBA00023288"/>
    </source>
</evidence>
<dbReference type="GO" id="GO:0009847">
    <property type="term" value="P:spore germination"/>
    <property type="evidence" value="ECO:0007669"/>
    <property type="project" value="InterPro"/>
</dbReference>
<organism evidence="11 12">
    <name type="scientific">Parageobacillus toebii</name>
    <dbReference type="NCBI Taxonomy" id="153151"/>
    <lineage>
        <taxon>Bacteria</taxon>
        <taxon>Bacillati</taxon>
        <taxon>Bacillota</taxon>
        <taxon>Bacilli</taxon>
        <taxon>Bacillales</taxon>
        <taxon>Anoxybacillaceae</taxon>
        <taxon>Parageobacillus</taxon>
    </lineage>
</organism>
<dbReference type="Proteomes" id="UP000075324">
    <property type="component" value="Unassembled WGS sequence"/>
</dbReference>
<evidence type="ECO:0000256" key="5">
    <source>
        <dbReference type="ARBA" id="ARBA00023136"/>
    </source>
</evidence>
<protein>
    <recommendedName>
        <fullName evidence="13">Spore germination protein GerKC</fullName>
    </recommendedName>
</protein>
<dbReference type="PROSITE" id="PS51257">
    <property type="entry name" value="PROKAR_LIPOPROTEIN"/>
    <property type="match status" value="1"/>
</dbReference>
<evidence type="ECO:0000259" key="9">
    <source>
        <dbReference type="Pfam" id="PF05504"/>
    </source>
</evidence>
<evidence type="ECO:0008006" key="13">
    <source>
        <dbReference type="Google" id="ProtNLM"/>
    </source>
</evidence>
<dbReference type="Gene3D" id="3.30.300.210">
    <property type="entry name" value="Nutrient germinant receptor protein C, domain 3"/>
    <property type="match status" value="1"/>
</dbReference>
<evidence type="ECO:0000256" key="2">
    <source>
        <dbReference type="ARBA" id="ARBA00007886"/>
    </source>
</evidence>
<dbReference type="InterPro" id="IPR057336">
    <property type="entry name" value="GerAC_N"/>
</dbReference>
<dbReference type="Pfam" id="PF25198">
    <property type="entry name" value="Spore_GerAC_N"/>
    <property type="match status" value="1"/>
</dbReference>
<dbReference type="NCBIfam" id="TIGR02887">
    <property type="entry name" value="spore_ger_x_C"/>
    <property type="match status" value="1"/>
</dbReference>
<sequence length="402" mass="44590">MKQKMAMIFSLLLCAITLSGCWSKKELTDLAFVIAVGIDKTEDGKYVMIFQVVNPGNVVGARQIGGGSGGVPVSIYKATGDNLVEASRKASKKLSRLIYYAHTNLVVIGEEVAKEGVNGLFDALERNSQFRATAMVVIARHHSAEEVLKILTPIDKIPANQIIKTLQFSEKIWGQSINVDIGTIINDLASPGKAPIISGVEIVGSVQKGKRQTNVQASEPDARLNVNGLAMFKDDKLVRWINGEAARGVVWILDKMEQTGVTIEWKEKKEAAVYKVVRAKTSVAAHMKKGKPSISIHIQAEGDIGEEFVSIDFTNPKQIFALERKVEKSIKKEVVKAVEEAKKAKTDIFGFGDIVYRSYPRQWKTMKSDWNDRYFPQLEVNVTVEAFIRRTGLRTKSYLFGQ</sequence>
<dbReference type="GO" id="GO:0016020">
    <property type="term" value="C:membrane"/>
    <property type="evidence" value="ECO:0007669"/>
    <property type="project" value="UniProtKB-SubCell"/>
</dbReference>
<dbReference type="Pfam" id="PF05504">
    <property type="entry name" value="Spore_GerAC"/>
    <property type="match status" value="1"/>
</dbReference>
<evidence type="ECO:0000256" key="1">
    <source>
        <dbReference type="ARBA" id="ARBA00004635"/>
    </source>
</evidence>
<keyword evidence="5" id="KW-0472">Membrane</keyword>
<dbReference type="InterPro" id="IPR038501">
    <property type="entry name" value="Spore_GerAC_C_sf"/>
</dbReference>
<keyword evidence="3" id="KW-0309">Germination</keyword>
<dbReference type="PANTHER" id="PTHR35789:SF1">
    <property type="entry name" value="SPORE GERMINATION PROTEIN B3"/>
    <property type="match status" value="1"/>
</dbReference>
<dbReference type="InterPro" id="IPR046953">
    <property type="entry name" value="Spore_GerAC-like_C"/>
</dbReference>
<evidence type="ECO:0000256" key="8">
    <source>
        <dbReference type="SAM" id="SignalP"/>
    </source>
</evidence>
<keyword evidence="6" id="KW-0564">Palmitate</keyword>
<dbReference type="EMBL" id="LQYW01000020">
    <property type="protein sequence ID" value="KYD32151.1"/>
    <property type="molecule type" value="Genomic_DNA"/>
</dbReference>
<comment type="subcellular location">
    <subcellularLocation>
        <location evidence="1">Membrane</location>
        <topology evidence="1">Lipid-anchor</topology>
    </subcellularLocation>
</comment>
<keyword evidence="4 8" id="KW-0732">Signal</keyword>
<evidence type="ECO:0000259" key="10">
    <source>
        <dbReference type="Pfam" id="PF25198"/>
    </source>
</evidence>
<feature type="domain" description="Spore germination GerAC-like C-terminal" evidence="9">
    <location>
        <begin position="227"/>
        <end position="392"/>
    </location>
</feature>
<name>A0A150N617_9BACL</name>
<evidence type="ECO:0000256" key="4">
    <source>
        <dbReference type="ARBA" id="ARBA00022729"/>
    </source>
</evidence>
<dbReference type="InterPro" id="IPR008844">
    <property type="entry name" value="Spore_GerAC-like"/>
</dbReference>
<keyword evidence="7" id="KW-0449">Lipoprotein</keyword>
<dbReference type="AlphaFoldDB" id="A0A150N617"/>